<reference evidence="1 2" key="1">
    <citation type="submission" date="2016-02" db="EMBL/GenBank/DDBJ databases">
        <title>Draft genome sequence of the strain BR 10247T Bradyrhizobium neotropicale isolated from nodules of Centrolobium paraense.</title>
        <authorList>
            <person name="Simoes-Araujo J.L."/>
            <person name="Barauna A.C."/>
            <person name="Silva K."/>
            <person name="Zilli J.E."/>
        </authorList>
    </citation>
    <scope>NUCLEOTIDE SEQUENCE [LARGE SCALE GENOMIC DNA]</scope>
    <source>
        <strain evidence="1 2">BR 10247</strain>
    </source>
</reference>
<gene>
    <name evidence="1" type="ORF">AXW67_17455</name>
</gene>
<dbReference type="Proteomes" id="UP000077173">
    <property type="component" value="Unassembled WGS sequence"/>
</dbReference>
<accession>A0A176Z211</accession>
<keyword evidence="2" id="KW-1185">Reference proteome</keyword>
<evidence type="ECO:0000313" key="1">
    <source>
        <dbReference type="EMBL" id="OAF14750.1"/>
    </source>
</evidence>
<organism evidence="1 2">
    <name type="scientific">Bradyrhizobium neotropicale</name>
    <dbReference type="NCBI Taxonomy" id="1497615"/>
    <lineage>
        <taxon>Bacteria</taxon>
        <taxon>Pseudomonadati</taxon>
        <taxon>Pseudomonadota</taxon>
        <taxon>Alphaproteobacteria</taxon>
        <taxon>Hyphomicrobiales</taxon>
        <taxon>Nitrobacteraceae</taxon>
        <taxon>Bradyrhizobium</taxon>
    </lineage>
</organism>
<proteinExistence type="predicted"/>
<name>A0A176Z211_9BRAD</name>
<comment type="caution">
    <text evidence="1">The sequence shown here is derived from an EMBL/GenBank/DDBJ whole genome shotgun (WGS) entry which is preliminary data.</text>
</comment>
<dbReference type="EMBL" id="LSEF01000069">
    <property type="protein sequence ID" value="OAF14750.1"/>
    <property type="molecule type" value="Genomic_DNA"/>
</dbReference>
<protein>
    <submittedName>
        <fullName evidence="1">Uncharacterized protein</fullName>
    </submittedName>
</protein>
<sequence>MLFAGGAKRSLRDTYGAADFGEIKRPVGICRQKILETSDDRIVVTVTRFGFYADAVGETSDHDMDEFALQCAKHLRDLQHIWSVMGELSDRSVQLQQPRHQLRVWMNNTLI</sequence>
<dbReference type="AlphaFoldDB" id="A0A176Z211"/>
<evidence type="ECO:0000313" key="2">
    <source>
        <dbReference type="Proteomes" id="UP000077173"/>
    </source>
</evidence>